<evidence type="ECO:0000256" key="6">
    <source>
        <dbReference type="SAM" id="Phobius"/>
    </source>
</evidence>
<keyword evidence="3 6" id="KW-0812">Transmembrane</keyword>
<feature type="transmembrane region" description="Helical" evidence="6">
    <location>
        <begin position="157"/>
        <end position="176"/>
    </location>
</feature>
<proteinExistence type="inferred from homology"/>
<dbReference type="PANTHER" id="PTHR31632">
    <property type="entry name" value="IRON TRANSPORTER FTH1"/>
    <property type="match status" value="1"/>
</dbReference>
<reference evidence="7 8" key="1">
    <citation type="submission" date="2018-03" db="EMBL/GenBank/DDBJ databases">
        <title>Bacteriophage NCPPB3778 and a type I-E CRISPR drive the evolution of the US Biological Select Agent, Rathayibacter toxicus.</title>
        <authorList>
            <person name="Davis E.W.II."/>
            <person name="Tabima J.F."/>
            <person name="Weisberg A.J."/>
            <person name="Dantas Lopes L."/>
            <person name="Wiseman M.S."/>
            <person name="Wiseman M.S."/>
            <person name="Pupko T."/>
            <person name="Belcher M.S."/>
            <person name="Sechler A.J."/>
            <person name="Tancos M.A."/>
            <person name="Schroeder B.K."/>
            <person name="Murray T.D."/>
            <person name="Luster D.G."/>
            <person name="Schneider W.L."/>
            <person name="Rogers E."/>
            <person name="Andreote F.D."/>
            <person name="Grunwald N.J."/>
            <person name="Putnam M.L."/>
            <person name="Chang J.H."/>
        </authorList>
    </citation>
    <scope>NUCLEOTIDE SEQUENCE [LARGE SCALE GENOMIC DNA]</scope>
    <source>
        <strain evidence="7 8">NCCPB 2253</strain>
    </source>
</reference>
<evidence type="ECO:0000313" key="7">
    <source>
        <dbReference type="EMBL" id="AZZ55657.1"/>
    </source>
</evidence>
<dbReference type="PANTHER" id="PTHR31632:SF2">
    <property type="entry name" value="PLASMA MEMBRANE IRON PERMEASE"/>
    <property type="match status" value="1"/>
</dbReference>
<dbReference type="GO" id="GO:0015093">
    <property type="term" value="F:ferrous iron transmembrane transporter activity"/>
    <property type="evidence" value="ECO:0007669"/>
    <property type="project" value="TreeGrafter"/>
</dbReference>
<dbReference type="NCBIfam" id="NF041756">
    <property type="entry name" value="EfeU"/>
    <property type="match status" value="1"/>
</dbReference>
<evidence type="ECO:0000256" key="5">
    <source>
        <dbReference type="ARBA" id="ARBA00023136"/>
    </source>
</evidence>
<feature type="transmembrane region" description="Helical" evidence="6">
    <location>
        <begin position="6"/>
        <end position="26"/>
    </location>
</feature>
<evidence type="ECO:0000256" key="2">
    <source>
        <dbReference type="ARBA" id="ARBA00008333"/>
    </source>
</evidence>
<feature type="transmembrane region" description="Helical" evidence="6">
    <location>
        <begin position="38"/>
        <end position="58"/>
    </location>
</feature>
<comment type="similarity">
    <text evidence="2">Belongs to the oxidase-dependent Fe transporter (OFeT) (TC 9.A.10.1) family.</text>
</comment>
<feature type="transmembrane region" description="Helical" evidence="6">
    <location>
        <begin position="183"/>
        <end position="203"/>
    </location>
</feature>
<dbReference type="RefSeq" id="WP_104264334.1">
    <property type="nucleotide sequence ID" value="NZ_CP028130.1"/>
</dbReference>
<evidence type="ECO:0000313" key="8">
    <source>
        <dbReference type="Proteomes" id="UP000283946"/>
    </source>
</evidence>
<name>A0AAD1ADZ9_9MICO</name>
<organism evidence="7 8">
    <name type="scientific">Rathayibacter iranicus</name>
    <dbReference type="NCBI Taxonomy" id="59737"/>
    <lineage>
        <taxon>Bacteria</taxon>
        <taxon>Bacillati</taxon>
        <taxon>Actinomycetota</taxon>
        <taxon>Actinomycetes</taxon>
        <taxon>Micrococcales</taxon>
        <taxon>Microbacteriaceae</taxon>
        <taxon>Rathayibacter</taxon>
    </lineage>
</organism>
<dbReference type="Proteomes" id="UP000283946">
    <property type="component" value="Chromosome"/>
</dbReference>
<dbReference type="GO" id="GO:0033573">
    <property type="term" value="C:high-affinity iron permease complex"/>
    <property type="evidence" value="ECO:0007669"/>
    <property type="project" value="InterPro"/>
</dbReference>
<evidence type="ECO:0000256" key="3">
    <source>
        <dbReference type="ARBA" id="ARBA00022692"/>
    </source>
</evidence>
<comment type="subcellular location">
    <subcellularLocation>
        <location evidence="1">Membrane</location>
        <topology evidence="1">Multi-pass membrane protein</topology>
    </subcellularLocation>
</comment>
<feature type="transmembrane region" description="Helical" evidence="6">
    <location>
        <begin position="70"/>
        <end position="92"/>
    </location>
</feature>
<feature type="transmembrane region" description="Helical" evidence="6">
    <location>
        <begin position="246"/>
        <end position="264"/>
    </location>
</feature>
<evidence type="ECO:0000256" key="1">
    <source>
        <dbReference type="ARBA" id="ARBA00004141"/>
    </source>
</evidence>
<feature type="transmembrane region" description="Helical" evidence="6">
    <location>
        <begin position="113"/>
        <end position="137"/>
    </location>
</feature>
<dbReference type="Pfam" id="PF03239">
    <property type="entry name" value="FTR1"/>
    <property type="match status" value="1"/>
</dbReference>
<dbReference type="EMBL" id="CP028130">
    <property type="protein sequence ID" value="AZZ55657.1"/>
    <property type="molecule type" value="Genomic_DNA"/>
</dbReference>
<accession>A0AAD1ADZ9</accession>
<dbReference type="InterPro" id="IPR004923">
    <property type="entry name" value="FTR1/Fip1/EfeU"/>
</dbReference>
<dbReference type="AlphaFoldDB" id="A0AAD1ADZ9"/>
<gene>
    <name evidence="7" type="ORF">C7V51_06995</name>
</gene>
<keyword evidence="5 6" id="KW-0472">Membrane</keyword>
<sequence>MLANYLIGLREGLEAGLVIGILVAYLTKLGRRDVLPRLWIGIAAAIVISLTIGAILTWGPSTLSFQAQEILGGGLSILAVGLVTWMIFWMGANARSLKGELESKLDGAVAGSALGIVLLGFISVGREGIETALFVWASVSSSSAASGSNAWEGTVHALLGILSAVVVSYLIFRGFVRIDLGRFFTWTGGFLILVAAGVLSYGIGDLQEAALLPGWGAPLFSLGPILPPTLTAVVGGLFNYTPEPTALQFAAWLVYLVVVGVLFIRQVRLRGPGRGSAAPVTVTTSSSV</sequence>
<protein>
    <submittedName>
        <fullName evidence="7">High-affinity Fe2+/Pb2+ permease</fullName>
    </submittedName>
</protein>
<dbReference type="KEGG" id="ria:C7V51_06995"/>
<evidence type="ECO:0000256" key="4">
    <source>
        <dbReference type="ARBA" id="ARBA00022989"/>
    </source>
</evidence>
<keyword evidence="4 6" id="KW-1133">Transmembrane helix</keyword>